<comment type="subcellular location">
    <subcellularLocation>
        <location evidence="3">Chromosome</location>
        <location evidence="3">Centromere</location>
        <location evidence="3">Kinetochore</location>
    </subcellularLocation>
    <subcellularLocation>
        <location evidence="2">Cytoplasm</location>
        <location evidence="2">Cytoskeleton</location>
        <location evidence="2">Spindle</location>
    </subcellularLocation>
    <subcellularLocation>
        <location evidence="1">Nucleus</location>
    </subcellularLocation>
</comment>
<keyword evidence="12" id="KW-0206">Cytoskeleton</keyword>
<organism evidence="18 19">
    <name type="scientific">Lachancea dasiensis</name>
    <dbReference type="NCBI Taxonomy" id="1072105"/>
    <lineage>
        <taxon>Eukaryota</taxon>
        <taxon>Fungi</taxon>
        <taxon>Dikarya</taxon>
        <taxon>Ascomycota</taxon>
        <taxon>Saccharomycotina</taxon>
        <taxon>Saccharomycetes</taxon>
        <taxon>Saccharomycetales</taxon>
        <taxon>Saccharomycetaceae</taxon>
        <taxon>Lachancea</taxon>
    </lineage>
</organism>
<keyword evidence="15" id="KW-0137">Centromere</keyword>
<dbReference type="GO" id="GO:0005874">
    <property type="term" value="C:microtubule"/>
    <property type="evidence" value="ECO:0007669"/>
    <property type="project" value="UniProtKB-KW"/>
</dbReference>
<evidence type="ECO:0000313" key="19">
    <source>
        <dbReference type="Proteomes" id="UP000190274"/>
    </source>
</evidence>
<dbReference type="GO" id="GO:0051010">
    <property type="term" value="F:microtubule plus-end binding"/>
    <property type="evidence" value="ECO:0007669"/>
    <property type="project" value="EnsemblFungi"/>
</dbReference>
<dbReference type="GO" id="GO:0051987">
    <property type="term" value="P:positive regulation of attachment of spindle microtubules to kinetochore"/>
    <property type="evidence" value="ECO:0007669"/>
    <property type="project" value="EnsemblFungi"/>
</dbReference>
<proteinExistence type="inferred from homology"/>
<gene>
    <name evidence="18" type="ORF">LADA_0A03092G</name>
</gene>
<keyword evidence="19" id="KW-1185">Reference proteome</keyword>
<evidence type="ECO:0000256" key="4">
    <source>
        <dbReference type="ARBA" id="ARBA00006277"/>
    </source>
</evidence>
<keyword evidence="13" id="KW-0539">Nucleus</keyword>
<evidence type="ECO:0000256" key="3">
    <source>
        <dbReference type="ARBA" id="ARBA00004629"/>
    </source>
</evidence>
<evidence type="ECO:0000256" key="12">
    <source>
        <dbReference type="ARBA" id="ARBA00023212"/>
    </source>
</evidence>
<evidence type="ECO:0000256" key="13">
    <source>
        <dbReference type="ARBA" id="ARBA00023242"/>
    </source>
</evidence>
<dbReference type="AlphaFoldDB" id="A0A1G4IMS7"/>
<dbReference type="PANTHER" id="PTHR28017">
    <property type="entry name" value="DASH COMPLEX SUBUNIT DAD3"/>
    <property type="match status" value="1"/>
</dbReference>
<sequence length="84" mass="9677">MELSPLQRSVLDKYETLSKSLHNLDETIKNLRENSSSESPEQVLRQLREIEVKIALVGTLFKGSVYSLVLQRQVIQNSRTYGDR</sequence>
<evidence type="ECO:0000256" key="16">
    <source>
        <dbReference type="ARBA" id="ARBA00044179"/>
    </source>
</evidence>
<dbReference type="OrthoDB" id="2443965at2759"/>
<keyword evidence="7" id="KW-0132">Cell division</keyword>
<evidence type="ECO:0000256" key="9">
    <source>
        <dbReference type="ARBA" id="ARBA00022776"/>
    </source>
</evidence>
<evidence type="ECO:0000256" key="2">
    <source>
        <dbReference type="ARBA" id="ARBA00004186"/>
    </source>
</evidence>
<keyword evidence="9" id="KW-0498">Mitosis</keyword>
<keyword evidence="14" id="KW-0131">Cell cycle</keyword>
<keyword evidence="6" id="KW-0963">Cytoplasm</keyword>
<evidence type="ECO:0000256" key="10">
    <source>
        <dbReference type="ARBA" id="ARBA00022829"/>
    </source>
</evidence>
<evidence type="ECO:0000256" key="8">
    <source>
        <dbReference type="ARBA" id="ARBA00022701"/>
    </source>
</evidence>
<keyword evidence="8" id="KW-0493">Microtubule</keyword>
<protein>
    <recommendedName>
        <fullName evidence="16">DASH complex subunit DAD3</fullName>
    </recommendedName>
    <alternativeName>
        <fullName evidence="17">Outer kinetochore protein DAD3</fullName>
    </alternativeName>
</protein>
<dbReference type="GO" id="GO:0051301">
    <property type="term" value="P:cell division"/>
    <property type="evidence" value="ECO:0007669"/>
    <property type="project" value="UniProtKB-KW"/>
</dbReference>
<evidence type="ECO:0000256" key="14">
    <source>
        <dbReference type="ARBA" id="ARBA00023306"/>
    </source>
</evidence>
<dbReference type="GO" id="GO:0042729">
    <property type="term" value="C:DASH complex"/>
    <property type="evidence" value="ECO:0007669"/>
    <property type="project" value="EnsemblFungi"/>
</dbReference>
<dbReference type="GO" id="GO:1990758">
    <property type="term" value="P:mitotic sister chromatid biorientation"/>
    <property type="evidence" value="ECO:0007669"/>
    <property type="project" value="EnsemblFungi"/>
</dbReference>
<evidence type="ECO:0000256" key="1">
    <source>
        <dbReference type="ARBA" id="ARBA00004123"/>
    </source>
</evidence>
<evidence type="ECO:0000256" key="17">
    <source>
        <dbReference type="ARBA" id="ARBA00044305"/>
    </source>
</evidence>
<dbReference type="GO" id="GO:0072686">
    <property type="term" value="C:mitotic spindle"/>
    <property type="evidence" value="ECO:0007669"/>
    <property type="project" value="InterPro"/>
</dbReference>
<evidence type="ECO:0000256" key="15">
    <source>
        <dbReference type="ARBA" id="ARBA00023328"/>
    </source>
</evidence>
<keyword evidence="10" id="KW-0159">Chromosome partition</keyword>
<dbReference type="Pfam" id="PF08656">
    <property type="entry name" value="DASH_Dad3"/>
    <property type="match status" value="1"/>
</dbReference>
<name>A0A1G4IMS7_9SACH</name>
<dbReference type="Proteomes" id="UP000190274">
    <property type="component" value="Chromosome A"/>
</dbReference>
<evidence type="ECO:0000256" key="11">
    <source>
        <dbReference type="ARBA" id="ARBA00022838"/>
    </source>
</evidence>
<dbReference type="STRING" id="1266660.A0A1G4IMS7"/>
<keyword evidence="11" id="KW-0995">Kinetochore</keyword>
<reference evidence="18 19" key="1">
    <citation type="submission" date="2016-03" db="EMBL/GenBank/DDBJ databases">
        <authorList>
            <person name="Devillers H."/>
        </authorList>
    </citation>
    <scope>NUCLEOTIDE SEQUENCE [LARGE SCALE GENOMIC DNA]</scope>
    <source>
        <strain evidence="18">CBS 10888</strain>
    </source>
</reference>
<dbReference type="GO" id="GO:1990976">
    <property type="term" value="P:protein transport along microtubule to mitotic spindle pole body"/>
    <property type="evidence" value="ECO:0007669"/>
    <property type="project" value="EnsemblFungi"/>
</dbReference>
<dbReference type="EMBL" id="LT598460">
    <property type="protein sequence ID" value="SCU77965.1"/>
    <property type="molecule type" value="Genomic_DNA"/>
</dbReference>
<evidence type="ECO:0000256" key="7">
    <source>
        <dbReference type="ARBA" id="ARBA00022618"/>
    </source>
</evidence>
<accession>A0A1G4IMS7</accession>
<comment type="similarity">
    <text evidence="4">Belongs to the DASH complex DAD3 family.</text>
</comment>
<dbReference type="InterPro" id="IPR013965">
    <property type="entry name" value="DASH_Dad3"/>
</dbReference>
<dbReference type="PANTHER" id="PTHR28017:SF1">
    <property type="entry name" value="DASH COMPLEX SUBUNIT DAD3"/>
    <property type="match status" value="1"/>
</dbReference>
<evidence type="ECO:0000313" key="18">
    <source>
        <dbReference type="EMBL" id="SCU77965.1"/>
    </source>
</evidence>
<keyword evidence="5" id="KW-0158">Chromosome</keyword>
<evidence type="ECO:0000256" key="6">
    <source>
        <dbReference type="ARBA" id="ARBA00022490"/>
    </source>
</evidence>
<evidence type="ECO:0000256" key="5">
    <source>
        <dbReference type="ARBA" id="ARBA00022454"/>
    </source>
</evidence>
<dbReference type="GO" id="GO:0031116">
    <property type="term" value="P:positive regulation of microtubule polymerization"/>
    <property type="evidence" value="ECO:0007669"/>
    <property type="project" value="EnsemblFungi"/>
</dbReference>